<protein>
    <recommendedName>
        <fullName evidence="7">Hydroxyacylglutathione hydrolase</fullName>
        <ecNumber evidence="7">3.1.2.6</ecNumber>
    </recommendedName>
    <alternativeName>
        <fullName evidence="7">Glyoxalase II</fullName>
        <shortName evidence="7">Glx II</shortName>
    </alternativeName>
</protein>
<proteinExistence type="inferred from homology"/>
<evidence type="ECO:0000256" key="4">
    <source>
        <dbReference type="ARBA" id="ARBA00022723"/>
    </source>
</evidence>
<comment type="function">
    <text evidence="7">Thiolesterase that catalyzes the hydrolysis of S-D-lactoyl-glutathione to form glutathione and D-lactic acid.</text>
</comment>
<evidence type="ECO:0000259" key="8">
    <source>
        <dbReference type="SMART" id="SM00849"/>
    </source>
</evidence>
<feature type="domain" description="Metallo-beta-lactamase" evidence="8">
    <location>
        <begin position="12"/>
        <end position="169"/>
    </location>
</feature>
<dbReference type="OrthoDB" id="9802248at2"/>
<dbReference type="UniPathway" id="UPA00619">
    <property type="reaction ID" value="UER00676"/>
</dbReference>
<dbReference type="InterPro" id="IPR050110">
    <property type="entry name" value="Glyoxalase_II_hydrolase"/>
</dbReference>
<dbReference type="PIRSF" id="PIRSF005457">
    <property type="entry name" value="Glx"/>
    <property type="match status" value="1"/>
</dbReference>
<dbReference type="GO" id="GO:0004416">
    <property type="term" value="F:hydroxyacylglutathione hydrolase activity"/>
    <property type="evidence" value="ECO:0007669"/>
    <property type="project" value="UniProtKB-UniRule"/>
</dbReference>
<comment type="caution">
    <text evidence="9">The sequence shown here is derived from an EMBL/GenBank/DDBJ whole genome shotgun (WGS) entry which is preliminary data.</text>
</comment>
<dbReference type="PANTHER" id="PTHR43705">
    <property type="entry name" value="HYDROXYACYLGLUTATHIONE HYDROLASE"/>
    <property type="match status" value="1"/>
</dbReference>
<dbReference type="InterPro" id="IPR001279">
    <property type="entry name" value="Metallo-B-lactamas"/>
</dbReference>
<comment type="similarity">
    <text evidence="3 7">Belongs to the metallo-beta-lactamase superfamily. Glyoxalase II family.</text>
</comment>
<comment type="subunit">
    <text evidence="7">Monomer.</text>
</comment>
<gene>
    <name evidence="7 9" type="primary">gloB</name>
    <name evidence="9" type="ORF">C7H79_04265</name>
</gene>
<feature type="binding site" evidence="7">
    <location>
        <position position="111"/>
    </location>
    <ligand>
        <name>Zn(2+)</name>
        <dbReference type="ChEBI" id="CHEBI:29105"/>
        <label>1</label>
    </ligand>
</feature>
<evidence type="ECO:0000256" key="2">
    <source>
        <dbReference type="ARBA" id="ARBA00004963"/>
    </source>
</evidence>
<comment type="catalytic activity">
    <reaction evidence="1 7">
        <text>an S-(2-hydroxyacyl)glutathione + H2O = a 2-hydroxy carboxylate + glutathione + H(+)</text>
        <dbReference type="Rhea" id="RHEA:21864"/>
        <dbReference type="ChEBI" id="CHEBI:15377"/>
        <dbReference type="ChEBI" id="CHEBI:15378"/>
        <dbReference type="ChEBI" id="CHEBI:57925"/>
        <dbReference type="ChEBI" id="CHEBI:58896"/>
        <dbReference type="ChEBI" id="CHEBI:71261"/>
        <dbReference type="EC" id="3.1.2.6"/>
    </reaction>
</comment>
<feature type="binding site" evidence="7">
    <location>
        <position position="55"/>
    </location>
    <ligand>
        <name>Zn(2+)</name>
        <dbReference type="ChEBI" id="CHEBI:29105"/>
        <label>1</label>
    </ligand>
</feature>
<dbReference type="NCBIfam" id="TIGR03413">
    <property type="entry name" value="GSH_gloB"/>
    <property type="match status" value="1"/>
</dbReference>
<accession>A0A2P7NXQ9</accession>
<dbReference type="GO" id="GO:0046872">
    <property type="term" value="F:metal ion binding"/>
    <property type="evidence" value="ECO:0007669"/>
    <property type="project" value="UniProtKB-KW"/>
</dbReference>
<dbReference type="RefSeq" id="WP_106706051.1">
    <property type="nucleotide sequence ID" value="NZ_PXXU01000008.1"/>
</dbReference>
<evidence type="ECO:0000313" key="10">
    <source>
        <dbReference type="Proteomes" id="UP000241912"/>
    </source>
</evidence>
<comment type="pathway">
    <text evidence="2 7">Secondary metabolite metabolism; methylglyoxal degradation; (R)-lactate from methylglyoxal: step 2/2.</text>
</comment>
<sequence>MLNIHPANAFRDNYIWIIHNQNYAVVIDPGIATPVIEYLQLKKLQLCAILITHHHNDHTGGIVELIKLSDIPVYGPGNESIATISNPVQQNDIVSLQEISLNLTVLDTPGHTRGHIAYYGSNPWNMIFCGDTLFSCGCGRIFEGSAAQLYQSLQKISQLPEDTLIYCAHEYTLGNIQFARTVDPENRKLNEFAITAQELRHKNTPTIPATLALEKAINPFLRCDHQQIINSAQNYSGKPMQNPENVFAVLREWKNKF</sequence>
<dbReference type="EMBL" id="PXXU01000008">
    <property type="protein sequence ID" value="PSJ18237.1"/>
    <property type="molecule type" value="Genomic_DNA"/>
</dbReference>
<evidence type="ECO:0000256" key="1">
    <source>
        <dbReference type="ARBA" id="ARBA00001623"/>
    </source>
</evidence>
<dbReference type="SMART" id="SM00849">
    <property type="entry name" value="Lactamase_B"/>
    <property type="match status" value="1"/>
</dbReference>
<keyword evidence="4 7" id="KW-0479">Metal-binding</keyword>
<dbReference type="SUPFAM" id="SSF56281">
    <property type="entry name" value="Metallo-hydrolase/oxidoreductase"/>
    <property type="match status" value="1"/>
</dbReference>
<dbReference type="InterPro" id="IPR035680">
    <property type="entry name" value="Clx_II_MBL"/>
</dbReference>
<evidence type="ECO:0000313" key="9">
    <source>
        <dbReference type="EMBL" id="PSJ18237.1"/>
    </source>
</evidence>
<evidence type="ECO:0000256" key="6">
    <source>
        <dbReference type="ARBA" id="ARBA00022833"/>
    </source>
</evidence>
<keyword evidence="5 7" id="KW-0378">Hydrolase</keyword>
<evidence type="ECO:0000256" key="3">
    <source>
        <dbReference type="ARBA" id="ARBA00006759"/>
    </source>
</evidence>
<dbReference type="EC" id="3.1.2.6" evidence="7"/>
<dbReference type="CDD" id="cd07723">
    <property type="entry name" value="hydroxyacylglutathione_hydrolase_MBL-fold"/>
    <property type="match status" value="1"/>
</dbReference>
<feature type="binding site" evidence="7">
    <location>
        <position position="131"/>
    </location>
    <ligand>
        <name>Zn(2+)</name>
        <dbReference type="ChEBI" id="CHEBI:29105"/>
        <label>1</label>
    </ligand>
</feature>
<dbReference type="AlphaFoldDB" id="A0A2P7NXQ9"/>
<dbReference type="PANTHER" id="PTHR43705:SF1">
    <property type="entry name" value="HYDROXYACYLGLUTATHIONE HYDROLASE GLOB"/>
    <property type="match status" value="1"/>
</dbReference>
<dbReference type="Pfam" id="PF00753">
    <property type="entry name" value="Lactamase_B"/>
    <property type="match status" value="1"/>
</dbReference>
<feature type="binding site" evidence="7">
    <location>
        <position position="53"/>
    </location>
    <ligand>
        <name>Zn(2+)</name>
        <dbReference type="ChEBI" id="CHEBI:29105"/>
        <label>1</label>
    </ligand>
</feature>
<feature type="binding site" evidence="7">
    <location>
        <position position="58"/>
    </location>
    <ligand>
        <name>Zn(2+)</name>
        <dbReference type="ChEBI" id="CHEBI:29105"/>
        <label>2</label>
    </ligand>
</feature>
<dbReference type="InterPro" id="IPR036866">
    <property type="entry name" value="RibonucZ/Hydroxyglut_hydro"/>
</dbReference>
<dbReference type="InterPro" id="IPR017782">
    <property type="entry name" value="Hydroxyacylglutathione_Hdrlase"/>
</dbReference>
<feature type="binding site" evidence="7">
    <location>
        <position position="169"/>
    </location>
    <ligand>
        <name>Zn(2+)</name>
        <dbReference type="ChEBI" id="CHEBI:29105"/>
        <label>2</label>
    </ligand>
</feature>
<dbReference type="GO" id="GO:0019243">
    <property type="term" value="P:methylglyoxal catabolic process to D-lactate via S-lactoyl-glutathione"/>
    <property type="evidence" value="ECO:0007669"/>
    <property type="project" value="UniProtKB-UniRule"/>
</dbReference>
<reference evidence="9 10" key="1">
    <citation type="submission" date="2018-03" db="EMBL/GenBank/DDBJ databases">
        <title>Draft genome of Nitrosomonas supralitoralis APG5.</title>
        <authorList>
            <person name="Urakawa H."/>
            <person name="Lopez J.V."/>
        </authorList>
    </citation>
    <scope>NUCLEOTIDE SEQUENCE [LARGE SCALE GENOMIC DNA]</scope>
    <source>
        <strain evidence="9 10">APG5</strain>
    </source>
</reference>
<dbReference type="Gene3D" id="3.60.15.10">
    <property type="entry name" value="Ribonuclease Z/Hydroxyacylglutathione hydrolase-like"/>
    <property type="match status" value="1"/>
</dbReference>
<feature type="binding site" evidence="7">
    <location>
        <position position="131"/>
    </location>
    <ligand>
        <name>Zn(2+)</name>
        <dbReference type="ChEBI" id="CHEBI:29105"/>
        <label>2</label>
    </ligand>
</feature>
<dbReference type="Pfam" id="PF16123">
    <property type="entry name" value="HAGH_C"/>
    <property type="match status" value="1"/>
</dbReference>
<keyword evidence="10" id="KW-1185">Reference proteome</keyword>
<feature type="binding site" evidence="7">
    <location>
        <position position="57"/>
    </location>
    <ligand>
        <name>Zn(2+)</name>
        <dbReference type="ChEBI" id="CHEBI:29105"/>
        <label>2</label>
    </ligand>
</feature>
<evidence type="ECO:0000256" key="5">
    <source>
        <dbReference type="ARBA" id="ARBA00022801"/>
    </source>
</evidence>
<keyword evidence="6 7" id="KW-0862">Zinc</keyword>
<evidence type="ECO:0000256" key="7">
    <source>
        <dbReference type="HAMAP-Rule" id="MF_01374"/>
    </source>
</evidence>
<dbReference type="HAMAP" id="MF_01374">
    <property type="entry name" value="Glyoxalase_2"/>
    <property type="match status" value="1"/>
</dbReference>
<name>A0A2P7NXQ9_9PROT</name>
<organism evidence="9 10">
    <name type="scientific">Nitrosomonas supralitoralis</name>
    <dbReference type="NCBI Taxonomy" id="2116706"/>
    <lineage>
        <taxon>Bacteria</taxon>
        <taxon>Pseudomonadati</taxon>
        <taxon>Pseudomonadota</taxon>
        <taxon>Betaproteobacteria</taxon>
        <taxon>Nitrosomonadales</taxon>
        <taxon>Nitrosomonadaceae</taxon>
        <taxon>Nitrosomonas</taxon>
    </lineage>
</organism>
<comment type="cofactor">
    <cofactor evidence="7">
        <name>Zn(2+)</name>
        <dbReference type="ChEBI" id="CHEBI:29105"/>
    </cofactor>
    <text evidence="7">Binds 2 Zn(2+) ions per subunit.</text>
</comment>
<dbReference type="Proteomes" id="UP000241912">
    <property type="component" value="Unassembled WGS sequence"/>
</dbReference>
<dbReference type="InterPro" id="IPR032282">
    <property type="entry name" value="HAGH_C"/>
</dbReference>